<evidence type="ECO:0000313" key="2">
    <source>
        <dbReference type="EMBL" id="RAI24892.1"/>
    </source>
</evidence>
<dbReference type="InterPro" id="IPR003961">
    <property type="entry name" value="FN3_dom"/>
</dbReference>
<dbReference type="InterPro" id="IPR036116">
    <property type="entry name" value="FN3_sf"/>
</dbReference>
<evidence type="ECO:0000313" key="3">
    <source>
        <dbReference type="Proteomes" id="UP000249299"/>
    </source>
</evidence>
<dbReference type="PROSITE" id="PS50853">
    <property type="entry name" value="FN3"/>
    <property type="match status" value="1"/>
</dbReference>
<dbReference type="AlphaFoldDB" id="A0A327JJB1"/>
<gene>
    <name evidence="2" type="ORF">CH339_20690</name>
</gene>
<protein>
    <recommendedName>
        <fullName evidence="1">Fibronectin type-III domain-containing protein</fullName>
    </recommendedName>
</protein>
<organism evidence="2 3">
    <name type="scientific">Rhodobium orientis</name>
    <dbReference type="NCBI Taxonomy" id="34017"/>
    <lineage>
        <taxon>Bacteria</taxon>
        <taxon>Pseudomonadati</taxon>
        <taxon>Pseudomonadota</taxon>
        <taxon>Alphaproteobacteria</taxon>
        <taxon>Hyphomicrobiales</taxon>
        <taxon>Rhodobiaceae</taxon>
        <taxon>Rhodobium</taxon>
    </lineage>
</organism>
<dbReference type="Gene3D" id="2.60.40.10">
    <property type="entry name" value="Immunoglobulins"/>
    <property type="match status" value="1"/>
</dbReference>
<name>A0A327JJB1_9HYPH</name>
<accession>A0A327JJB1</accession>
<dbReference type="SUPFAM" id="SSF49265">
    <property type="entry name" value="Fibronectin type III"/>
    <property type="match status" value="1"/>
</dbReference>
<evidence type="ECO:0000259" key="1">
    <source>
        <dbReference type="PROSITE" id="PS50853"/>
    </source>
</evidence>
<feature type="domain" description="Fibronectin type-III" evidence="1">
    <location>
        <begin position="7"/>
        <end position="100"/>
    </location>
</feature>
<proteinExistence type="predicted"/>
<comment type="caution">
    <text evidence="2">The sequence shown here is derived from an EMBL/GenBank/DDBJ whole genome shotgun (WGS) entry which is preliminary data.</text>
</comment>
<dbReference type="CDD" id="cd00063">
    <property type="entry name" value="FN3"/>
    <property type="match status" value="1"/>
</dbReference>
<sequence>MAEKTEMDAAPKPPTLTRVTLTLEWSAPADPEFPVKGYYVSVRDNQGNLTNYPVPSGDMTYTLDVPLDKDDLSFARIGVTYVIGPAGLAEKSAAFNVEPTT</sequence>
<dbReference type="InterPro" id="IPR013783">
    <property type="entry name" value="Ig-like_fold"/>
</dbReference>
<keyword evidence="3" id="KW-1185">Reference proteome</keyword>
<dbReference type="EMBL" id="NPEV01000063">
    <property type="protein sequence ID" value="RAI24892.1"/>
    <property type="molecule type" value="Genomic_DNA"/>
</dbReference>
<reference evidence="2 3" key="1">
    <citation type="submission" date="2017-07" db="EMBL/GenBank/DDBJ databases">
        <title>Draft Genome Sequences of Select Purple Nonsulfur Bacteria.</title>
        <authorList>
            <person name="Lasarre B."/>
            <person name="Mckinlay J.B."/>
        </authorList>
    </citation>
    <scope>NUCLEOTIDE SEQUENCE [LARGE SCALE GENOMIC DNA]</scope>
    <source>
        <strain evidence="2 3">DSM 11290</strain>
    </source>
</reference>
<dbReference type="Proteomes" id="UP000249299">
    <property type="component" value="Unassembled WGS sequence"/>
</dbReference>
<dbReference type="RefSeq" id="WP_111436293.1">
    <property type="nucleotide sequence ID" value="NZ_JACIGG010000013.1"/>
</dbReference>